<dbReference type="EMBL" id="CP111016">
    <property type="protein sequence ID" value="WAR04898.1"/>
    <property type="molecule type" value="Genomic_DNA"/>
</dbReference>
<keyword evidence="2" id="KW-1185">Reference proteome</keyword>
<accession>A0ABY7E810</accession>
<gene>
    <name evidence="1" type="ORF">MAR_020267</name>
</gene>
<proteinExistence type="predicted"/>
<organism evidence="1 2">
    <name type="scientific">Mya arenaria</name>
    <name type="common">Soft-shell clam</name>
    <dbReference type="NCBI Taxonomy" id="6604"/>
    <lineage>
        <taxon>Eukaryota</taxon>
        <taxon>Metazoa</taxon>
        <taxon>Spiralia</taxon>
        <taxon>Lophotrochozoa</taxon>
        <taxon>Mollusca</taxon>
        <taxon>Bivalvia</taxon>
        <taxon>Autobranchia</taxon>
        <taxon>Heteroconchia</taxon>
        <taxon>Euheterodonta</taxon>
        <taxon>Imparidentia</taxon>
        <taxon>Neoheterodontei</taxon>
        <taxon>Myida</taxon>
        <taxon>Myoidea</taxon>
        <taxon>Myidae</taxon>
        <taxon>Mya</taxon>
    </lineage>
</organism>
<evidence type="ECO:0000313" key="1">
    <source>
        <dbReference type="EMBL" id="WAR04898.1"/>
    </source>
</evidence>
<dbReference type="Proteomes" id="UP001164746">
    <property type="component" value="Chromosome 5"/>
</dbReference>
<protein>
    <submittedName>
        <fullName evidence="1">Uncharacterized protein</fullName>
    </submittedName>
</protein>
<sequence length="69" mass="7753">MVSEELSVQYKKYIFLVIHAAECGDWEFDTCDVKDEGRVIYKNKTVVTNSGGTCIAPNLCENCEDQTIS</sequence>
<name>A0ABY7E810_MYAAR</name>
<reference evidence="1" key="1">
    <citation type="submission" date="2022-11" db="EMBL/GenBank/DDBJ databases">
        <title>Centuries of genome instability and evolution in soft-shell clam transmissible cancer (bioRxiv).</title>
        <authorList>
            <person name="Hart S.F.M."/>
            <person name="Yonemitsu M.A."/>
            <person name="Giersch R.M."/>
            <person name="Beal B.F."/>
            <person name="Arriagada G."/>
            <person name="Davis B.W."/>
            <person name="Ostrander E.A."/>
            <person name="Goff S.P."/>
            <person name="Metzger M.J."/>
        </authorList>
    </citation>
    <scope>NUCLEOTIDE SEQUENCE</scope>
    <source>
        <strain evidence="1">MELC-2E11</strain>
        <tissue evidence="1">Siphon/mantle</tissue>
    </source>
</reference>
<evidence type="ECO:0000313" key="2">
    <source>
        <dbReference type="Proteomes" id="UP001164746"/>
    </source>
</evidence>